<reference evidence="1" key="1">
    <citation type="submission" date="2020-09" db="EMBL/GenBank/DDBJ databases">
        <title>Streptomyces canutascabiei sp. nov., which causes potato common scab and is distributed across the world.</title>
        <authorList>
            <person name="Nguyen H.P."/>
            <person name="Weisberg A.J."/>
            <person name="Chang J.H."/>
            <person name="Clarke C.R."/>
        </authorList>
    </citation>
    <scope>NUCLEOTIDE SEQUENCE</scope>
    <source>
        <strain evidence="1">ID-01-6.2a</strain>
    </source>
</reference>
<comment type="caution">
    <text evidence="1">The sequence shown here is derived from an EMBL/GenBank/DDBJ whole genome shotgun (WGS) entry which is preliminary data.</text>
</comment>
<evidence type="ECO:0000313" key="2">
    <source>
        <dbReference type="Proteomes" id="UP000661025"/>
    </source>
</evidence>
<dbReference type="EMBL" id="JACYXT010000006">
    <property type="protein sequence ID" value="MBD9725061.1"/>
    <property type="molecule type" value="Genomic_DNA"/>
</dbReference>
<sequence>MVARAAPTPGARIHWPPAPTRWIWFGLTTAPVKSAAVRMPAPDSARTTLAPMAVSDLAS</sequence>
<protein>
    <submittedName>
        <fullName evidence="1">Uncharacterized protein</fullName>
    </submittedName>
</protein>
<name>A0A927L568_9ACTN</name>
<proteinExistence type="predicted"/>
<gene>
    <name evidence="1" type="ORF">IHE70_17905</name>
</gene>
<evidence type="ECO:0000313" key="1">
    <source>
        <dbReference type="EMBL" id="MBD9725061.1"/>
    </source>
</evidence>
<dbReference type="RefSeq" id="WP_192361811.1">
    <property type="nucleotide sequence ID" value="NZ_JACYXT010000006.1"/>
</dbReference>
<dbReference type="Proteomes" id="UP000661025">
    <property type="component" value="Unassembled WGS sequence"/>
</dbReference>
<accession>A0A927L568</accession>
<organism evidence="1 2">
    <name type="scientific">Streptomyces caniscabiei</name>
    <dbReference type="NCBI Taxonomy" id="2746961"/>
    <lineage>
        <taxon>Bacteria</taxon>
        <taxon>Bacillati</taxon>
        <taxon>Actinomycetota</taxon>
        <taxon>Actinomycetes</taxon>
        <taxon>Kitasatosporales</taxon>
        <taxon>Streptomycetaceae</taxon>
        <taxon>Streptomyces</taxon>
    </lineage>
</organism>
<dbReference type="AlphaFoldDB" id="A0A927L568"/>